<dbReference type="RefSeq" id="WP_214296779.1">
    <property type="nucleotide sequence ID" value="NZ_JAHDYS010000003.1"/>
</dbReference>
<evidence type="ECO:0000313" key="2">
    <source>
        <dbReference type="Proteomes" id="UP000784128"/>
    </source>
</evidence>
<gene>
    <name evidence="1" type="ORF">KJB30_04715</name>
</gene>
<dbReference type="EMBL" id="JAHDYS010000003">
    <property type="protein sequence ID" value="MBT1071074.1"/>
    <property type="molecule type" value="Genomic_DNA"/>
</dbReference>
<name>A0ABS5U5Z9_9BACT</name>
<evidence type="ECO:0000313" key="1">
    <source>
        <dbReference type="EMBL" id="MBT1071074.1"/>
    </source>
</evidence>
<proteinExistence type="predicted"/>
<protein>
    <submittedName>
        <fullName evidence="1">Uncharacterized protein</fullName>
    </submittedName>
</protein>
<dbReference type="Proteomes" id="UP000784128">
    <property type="component" value="Unassembled WGS sequence"/>
</dbReference>
<organism evidence="1 2">
    <name type="scientific">Pelotalea chapellei</name>
    <dbReference type="NCBI Taxonomy" id="44671"/>
    <lineage>
        <taxon>Bacteria</taxon>
        <taxon>Pseudomonadati</taxon>
        <taxon>Thermodesulfobacteriota</taxon>
        <taxon>Desulfuromonadia</taxon>
        <taxon>Geobacterales</taxon>
        <taxon>Geobacteraceae</taxon>
        <taxon>Pelotalea</taxon>
    </lineage>
</organism>
<sequence>MLAVEKWAQNKHPLIALFAPQVAAFAREAPDILKHQKSHRLLSHTFPVPDLPSWHAMYRSHRRYINPFLEMIFQASPYARHLIEFGAALQDIPRHLEQFKEKGISPEQLKEGQEYLKEILQMSFAEIQGDLDDTPLTPEVRAAVQQYKDNDETALAFMFLVAYPCWFLYKEWPSRLYHKAIKGDTTAIHKLLRLDPFTLHDPAIGKQIQHIRIHGRQSLYAELLAAPLKPVRVKLTSRTIKDMLAGAISLLAEAIKQPLTSTDIRDLFDAVAQDADKQEIDTSLPESQEAYSKVIQRNRPDWKPLLQPGQKKVK</sequence>
<comment type="caution">
    <text evidence="1">The sequence shown here is derived from an EMBL/GenBank/DDBJ whole genome shotgun (WGS) entry which is preliminary data.</text>
</comment>
<keyword evidence="2" id="KW-1185">Reference proteome</keyword>
<reference evidence="1 2" key="1">
    <citation type="submission" date="2021-05" db="EMBL/GenBank/DDBJ databases">
        <title>The draft genome of Geobacter chapellei DSM 13688.</title>
        <authorList>
            <person name="Xu Z."/>
            <person name="Masuda Y."/>
            <person name="Itoh H."/>
            <person name="Senoo K."/>
        </authorList>
    </citation>
    <scope>NUCLEOTIDE SEQUENCE [LARGE SCALE GENOMIC DNA]</scope>
    <source>
        <strain evidence="1 2">DSM 13688</strain>
    </source>
</reference>
<accession>A0ABS5U5Z9</accession>